<name>C4FK18_9AQUI</name>
<dbReference type="Proteomes" id="UP000005540">
    <property type="component" value="Unassembled WGS sequence"/>
</dbReference>
<gene>
    <name evidence="1" type="ORF">SULYE_0918</name>
</gene>
<evidence type="ECO:0000313" key="1">
    <source>
        <dbReference type="EMBL" id="EEP60572.1"/>
    </source>
</evidence>
<feature type="non-terminal residue" evidence="1">
    <location>
        <position position="1"/>
    </location>
</feature>
<protein>
    <submittedName>
        <fullName evidence="1">Uncharacterized protein</fullName>
    </submittedName>
</protein>
<comment type="caution">
    <text evidence="1">The sequence shown here is derived from an EMBL/GenBank/DDBJ whole genome shotgun (WGS) entry which is preliminary data.</text>
</comment>
<evidence type="ECO:0000313" key="2">
    <source>
        <dbReference type="Proteomes" id="UP000005540"/>
    </source>
</evidence>
<dbReference type="AlphaFoldDB" id="C4FK18"/>
<keyword evidence="2" id="KW-1185">Reference proteome</keyword>
<proteinExistence type="predicted"/>
<organism evidence="1 2">
    <name type="scientific">Sulfurihydrogenibium yellowstonense SS-5</name>
    <dbReference type="NCBI Taxonomy" id="432331"/>
    <lineage>
        <taxon>Bacteria</taxon>
        <taxon>Pseudomonadati</taxon>
        <taxon>Aquificota</taxon>
        <taxon>Aquificia</taxon>
        <taxon>Aquificales</taxon>
        <taxon>Hydrogenothermaceae</taxon>
        <taxon>Sulfurihydrogenibium</taxon>
    </lineage>
</organism>
<sequence length="109" mass="12543">PKSKPEFFEVKAEKTDKTLKLTILNKKVPHNVPTADNGKPKYYVDVTFFKDGKEVYSDSITVLPNDPFVNSKEKVLEFNSVADFDKVKVVLSRKLSWQEKPEKIASYDF</sequence>
<accession>C4FK18</accession>
<dbReference type="EMBL" id="ABZS01000077">
    <property type="protein sequence ID" value="EEP60572.1"/>
    <property type="molecule type" value="Genomic_DNA"/>
</dbReference>
<reference evidence="1 2" key="1">
    <citation type="submission" date="2009-04" db="EMBL/GenBank/DDBJ databases">
        <authorList>
            <person name="Reysenbach A.-L."/>
            <person name="Heidelberg J.F."/>
            <person name="Nelson W.C."/>
        </authorList>
    </citation>
    <scope>NUCLEOTIDE SEQUENCE [LARGE SCALE GENOMIC DNA]</scope>
    <source>
        <strain evidence="1 2">SS-5</strain>
    </source>
</reference>